<feature type="region of interest" description="Disordered" evidence="8">
    <location>
        <begin position="161"/>
        <end position="205"/>
    </location>
</feature>
<evidence type="ECO:0000256" key="5">
    <source>
        <dbReference type="ARBA" id="ARBA00022989"/>
    </source>
</evidence>
<comment type="similarity">
    <text evidence="2 7">Belongs to the ExbD/TolR family.</text>
</comment>
<dbReference type="InterPro" id="IPR003400">
    <property type="entry name" value="ExbD"/>
</dbReference>
<keyword evidence="6 9" id="KW-0472">Membrane</keyword>
<keyword evidence="3" id="KW-1003">Cell membrane</keyword>
<protein>
    <submittedName>
        <fullName evidence="10">Biopolymer transporter ExbD</fullName>
    </submittedName>
</protein>
<name>A0ABR9V2I1_9CHRO</name>
<dbReference type="Proteomes" id="UP000654604">
    <property type="component" value="Unassembled WGS sequence"/>
</dbReference>
<gene>
    <name evidence="10" type="ORF">IQ215_05010</name>
</gene>
<dbReference type="RefSeq" id="WP_193800210.1">
    <property type="nucleotide sequence ID" value="NZ_JADEWC010000007.1"/>
</dbReference>
<proteinExistence type="inferred from homology"/>
<keyword evidence="7" id="KW-0653">Protein transport</keyword>
<evidence type="ECO:0000256" key="9">
    <source>
        <dbReference type="SAM" id="Phobius"/>
    </source>
</evidence>
<evidence type="ECO:0000256" key="6">
    <source>
        <dbReference type="ARBA" id="ARBA00023136"/>
    </source>
</evidence>
<evidence type="ECO:0000256" key="8">
    <source>
        <dbReference type="SAM" id="MobiDB-lite"/>
    </source>
</evidence>
<keyword evidence="5 9" id="KW-1133">Transmembrane helix</keyword>
<keyword evidence="11" id="KW-1185">Reference proteome</keyword>
<dbReference type="Pfam" id="PF02472">
    <property type="entry name" value="ExbD"/>
    <property type="match status" value="1"/>
</dbReference>
<evidence type="ECO:0000256" key="4">
    <source>
        <dbReference type="ARBA" id="ARBA00022692"/>
    </source>
</evidence>
<dbReference type="Gene3D" id="3.30.420.270">
    <property type="match status" value="1"/>
</dbReference>
<dbReference type="PANTHER" id="PTHR30558">
    <property type="entry name" value="EXBD MEMBRANE COMPONENT OF PMF-DRIVEN MACROMOLECULE IMPORT SYSTEM"/>
    <property type="match status" value="1"/>
</dbReference>
<accession>A0ABR9V2I1</accession>
<feature type="compositionally biased region" description="Polar residues" evidence="8">
    <location>
        <begin position="161"/>
        <end position="170"/>
    </location>
</feature>
<feature type="compositionally biased region" description="Pro residues" evidence="8">
    <location>
        <begin position="194"/>
        <end position="205"/>
    </location>
</feature>
<evidence type="ECO:0000313" key="10">
    <source>
        <dbReference type="EMBL" id="MBE9222052.1"/>
    </source>
</evidence>
<dbReference type="PANTHER" id="PTHR30558:SF3">
    <property type="entry name" value="BIOPOLYMER TRANSPORT PROTEIN EXBD-RELATED"/>
    <property type="match status" value="1"/>
</dbReference>
<dbReference type="EMBL" id="JADEWC010000007">
    <property type="protein sequence ID" value="MBE9222052.1"/>
    <property type="molecule type" value="Genomic_DNA"/>
</dbReference>
<keyword evidence="4 7" id="KW-0812">Transmembrane</keyword>
<evidence type="ECO:0000313" key="11">
    <source>
        <dbReference type="Proteomes" id="UP000654604"/>
    </source>
</evidence>
<comment type="caution">
    <text evidence="10">The sequence shown here is derived from an EMBL/GenBank/DDBJ whole genome shotgun (WGS) entry which is preliminary data.</text>
</comment>
<evidence type="ECO:0000256" key="1">
    <source>
        <dbReference type="ARBA" id="ARBA00004162"/>
    </source>
</evidence>
<reference evidence="10 11" key="1">
    <citation type="submission" date="2020-10" db="EMBL/GenBank/DDBJ databases">
        <authorList>
            <person name="Castelo-Branco R."/>
            <person name="Eusebio N."/>
            <person name="Adriana R."/>
            <person name="Vieira A."/>
            <person name="Brugerolle De Fraissinette N."/>
            <person name="Rezende De Castro R."/>
            <person name="Schneider M.P."/>
            <person name="Vasconcelos V."/>
            <person name="Leao P.N."/>
        </authorList>
    </citation>
    <scope>NUCLEOTIDE SEQUENCE [LARGE SCALE GENOMIC DNA]</scope>
    <source>
        <strain evidence="10 11">LEGE 03274</strain>
    </source>
</reference>
<evidence type="ECO:0000256" key="2">
    <source>
        <dbReference type="ARBA" id="ARBA00005811"/>
    </source>
</evidence>
<evidence type="ECO:0000256" key="7">
    <source>
        <dbReference type="RuleBase" id="RU003879"/>
    </source>
</evidence>
<comment type="subcellular location">
    <subcellularLocation>
        <location evidence="1">Cell membrane</location>
        <topology evidence="1">Single-pass membrane protein</topology>
    </subcellularLocation>
    <subcellularLocation>
        <location evidence="7">Cell membrane</location>
        <topology evidence="7">Single-pass type II membrane protein</topology>
    </subcellularLocation>
</comment>
<organism evidence="10 11">
    <name type="scientific">Cyanobacterium stanieri LEGE 03274</name>
    <dbReference type="NCBI Taxonomy" id="1828756"/>
    <lineage>
        <taxon>Bacteria</taxon>
        <taxon>Bacillati</taxon>
        <taxon>Cyanobacteriota</taxon>
        <taxon>Cyanophyceae</taxon>
        <taxon>Oscillatoriophycideae</taxon>
        <taxon>Chroococcales</taxon>
        <taxon>Geminocystaceae</taxon>
        <taxon>Cyanobacterium</taxon>
    </lineage>
</organism>
<sequence length="205" mass="22474">MAQTPLSKREKNNSAQKYSPRPLKLWGDVNNQQEVRIEIVPMIDVIFCILTFFILAAVGFSRQQAINLNLPRATTGTAQMREMLVVSLDNQGQLYLEKQPVSQVQLYSAIKNYNTINPSGLMVLHASEDVRYSQVVEVLDMLKEVGGDRVALATLAGNSQIPVESQTPTPGVNPYLNPEGNNALPDNGGGEDMPLPPVPESPPSF</sequence>
<keyword evidence="7" id="KW-0813">Transport</keyword>
<feature type="transmembrane region" description="Helical" evidence="9">
    <location>
        <begin position="39"/>
        <end position="60"/>
    </location>
</feature>
<evidence type="ECO:0000256" key="3">
    <source>
        <dbReference type="ARBA" id="ARBA00022475"/>
    </source>
</evidence>